<keyword evidence="2" id="KW-1185">Reference proteome</keyword>
<proteinExistence type="predicted"/>
<dbReference type="InterPro" id="IPR037481">
    <property type="entry name" value="LacX"/>
</dbReference>
<dbReference type="PANTHER" id="PTHR11122">
    <property type="entry name" value="APOSPORY-ASSOCIATED PROTEIN C-RELATED"/>
    <property type="match status" value="1"/>
</dbReference>
<sequence>MRLENKEIILDLTEKGGEMTALTLKSNNVQYLWQGDDTFWAGKNPSLFPQVGNTYTNTYEIDGRIYAMKNHGFIRNSELTCISSNENSATFQLVANKDTLDVYPFDFDYRITYSIDGAKVKISYDITNTSETEMPFGFGLHPGFNCPLEQGESFSDYSIVFDQEEQLEQVHFDQKKEKPHYSTQLTMKELPLSYKTIMDAATLIYKGMKSQYVTLKGPKHAVRLSIQPFPLFAVWTSSENAPFVCLEPWYSHGDFEKANVPFEKREGTIILKPGSTFHTSYTIEVLS</sequence>
<dbReference type="PANTHER" id="PTHR11122:SF13">
    <property type="entry name" value="GLUCOSE-6-PHOSPHATE 1-EPIMERASE"/>
    <property type="match status" value="1"/>
</dbReference>
<dbReference type="GO" id="GO:0005975">
    <property type="term" value="P:carbohydrate metabolic process"/>
    <property type="evidence" value="ECO:0007669"/>
    <property type="project" value="InterPro"/>
</dbReference>
<gene>
    <name evidence="1" type="ORF">EDD63_12825</name>
</gene>
<dbReference type="Pfam" id="PF01263">
    <property type="entry name" value="Aldose_epim"/>
    <property type="match status" value="1"/>
</dbReference>
<dbReference type="GO" id="GO:0030246">
    <property type="term" value="F:carbohydrate binding"/>
    <property type="evidence" value="ECO:0007669"/>
    <property type="project" value="InterPro"/>
</dbReference>
<comment type="caution">
    <text evidence="1">The sequence shown here is derived from an EMBL/GenBank/DDBJ whole genome shotgun (WGS) entry which is preliminary data.</text>
</comment>
<dbReference type="OrthoDB" id="9795355at2"/>
<reference evidence="1 2" key="1">
    <citation type="submission" date="2019-03" db="EMBL/GenBank/DDBJ databases">
        <title>Genomic Encyclopedia of Type Strains, Phase IV (KMG-IV): sequencing the most valuable type-strain genomes for metagenomic binning, comparative biology and taxonomic classification.</title>
        <authorList>
            <person name="Goeker M."/>
        </authorList>
    </citation>
    <scope>NUCLEOTIDE SEQUENCE [LARGE SCALE GENOMIC DNA]</scope>
    <source>
        <strain evidence="1 2">DSM 28867</strain>
    </source>
</reference>
<evidence type="ECO:0000313" key="2">
    <source>
        <dbReference type="Proteomes" id="UP000294743"/>
    </source>
</evidence>
<dbReference type="InterPro" id="IPR011013">
    <property type="entry name" value="Gal_mutarotase_sf_dom"/>
</dbReference>
<organism evidence="1 2">
    <name type="scientific">Breznakia blatticola</name>
    <dbReference type="NCBI Taxonomy" id="1754012"/>
    <lineage>
        <taxon>Bacteria</taxon>
        <taxon>Bacillati</taxon>
        <taxon>Bacillota</taxon>
        <taxon>Erysipelotrichia</taxon>
        <taxon>Erysipelotrichales</taxon>
        <taxon>Erysipelotrichaceae</taxon>
        <taxon>Breznakia</taxon>
    </lineage>
</organism>
<protein>
    <submittedName>
        <fullName evidence="1">Galactose mutarotase-like enzyme</fullName>
    </submittedName>
</protein>
<dbReference type="Gene3D" id="2.70.98.10">
    <property type="match status" value="1"/>
</dbReference>
<dbReference type="SUPFAM" id="SSF74650">
    <property type="entry name" value="Galactose mutarotase-like"/>
    <property type="match status" value="1"/>
</dbReference>
<dbReference type="CDD" id="cd09024">
    <property type="entry name" value="Aldose_epim_lacX"/>
    <property type="match status" value="1"/>
</dbReference>
<dbReference type="Proteomes" id="UP000294743">
    <property type="component" value="Unassembled WGS sequence"/>
</dbReference>
<name>A0A4R7ZI76_9FIRM</name>
<dbReference type="AlphaFoldDB" id="A0A4R7ZI76"/>
<dbReference type="InterPro" id="IPR014718">
    <property type="entry name" value="GH-type_carb-bd"/>
</dbReference>
<dbReference type="InterPro" id="IPR008183">
    <property type="entry name" value="Aldose_1/G6P_1-epimerase"/>
</dbReference>
<dbReference type="GO" id="GO:0016853">
    <property type="term" value="F:isomerase activity"/>
    <property type="evidence" value="ECO:0007669"/>
    <property type="project" value="InterPro"/>
</dbReference>
<accession>A0A4R7ZI76</accession>
<dbReference type="EMBL" id="SODD01000028">
    <property type="protein sequence ID" value="TDW16121.1"/>
    <property type="molecule type" value="Genomic_DNA"/>
</dbReference>
<evidence type="ECO:0000313" key="1">
    <source>
        <dbReference type="EMBL" id="TDW16121.1"/>
    </source>
</evidence>
<dbReference type="RefSeq" id="WP_134170185.1">
    <property type="nucleotide sequence ID" value="NZ_SODD01000028.1"/>
</dbReference>